<feature type="transmembrane region" description="Helical" evidence="1">
    <location>
        <begin position="21"/>
        <end position="43"/>
    </location>
</feature>
<dbReference type="OrthoDB" id="687732at2759"/>
<dbReference type="PANTHER" id="PTHR33133:SF3">
    <property type="entry name" value="TRANSMEMBRANE PROTEIN"/>
    <property type="match status" value="1"/>
</dbReference>
<comment type="caution">
    <text evidence="2">The sequence shown here is derived from an EMBL/GenBank/DDBJ whole genome shotgun (WGS) entry which is preliminary data.</text>
</comment>
<protein>
    <recommendedName>
        <fullName evidence="4">Transmembrane protein</fullName>
    </recommendedName>
</protein>
<feature type="transmembrane region" description="Helical" evidence="1">
    <location>
        <begin position="284"/>
        <end position="302"/>
    </location>
</feature>
<keyword evidence="1" id="KW-0472">Membrane</keyword>
<feature type="transmembrane region" description="Helical" evidence="1">
    <location>
        <begin position="140"/>
        <end position="165"/>
    </location>
</feature>
<feature type="transmembrane region" description="Helical" evidence="1">
    <location>
        <begin position="234"/>
        <end position="252"/>
    </location>
</feature>
<organism evidence="2 3">
    <name type="scientific">Cannabis sativa</name>
    <name type="common">Hemp</name>
    <name type="synonym">Marijuana</name>
    <dbReference type="NCBI Taxonomy" id="3483"/>
    <lineage>
        <taxon>Eukaryota</taxon>
        <taxon>Viridiplantae</taxon>
        <taxon>Streptophyta</taxon>
        <taxon>Embryophyta</taxon>
        <taxon>Tracheophyta</taxon>
        <taxon>Spermatophyta</taxon>
        <taxon>Magnoliopsida</taxon>
        <taxon>eudicotyledons</taxon>
        <taxon>Gunneridae</taxon>
        <taxon>Pentapetalae</taxon>
        <taxon>rosids</taxon>
        <taxon>fabids</taxon>
        <taxon>Rosales</taxon>
        <taxon>Cannabaceae</taxon>
        <taxon>Cannabis</taxon>
    </lineage>
</organism>
<evidence type="ECO:0000313" key="2">
    <source>
        <dbReference type="EMBL" id="KAF4392641.1"/>
    </source>
</evidence>
<evidence type="ECO:0000313" key="3">
    <source>
        <dbReference type="Proteomes" id="UP000525078"/>
    </source>
</evidence>
<evidence type="ECO:0000256" key="1">
    <source>
        <dbReference type="SAM" id="Phobius"/>
    </source>
</evidence>
<reference evidence="2 3" key="1">
    <citation type="journal article" date="2020" name="bioRxiv">
        <title>Sequence and annotation of 42 cannabis genomes reveals extensive copy number variation in cannabinoid synthesis and pathogen resistance genes.</title>
        <authorList>
            <person name="Mckernan K.J."/>
            <person name="Helbert Y."/>
            <person name="Kane L.T."/>
            <person name="Ebling H."/>
            <person name="Zhang L."/>
            <person name="Liu B."/>
            <person name="Eaton Z."/>
            <person name="Mclaughlin S."/>
            <person name="Kingan S."/>
            <person name="Baybayan P."/>
            <person name="Concepcion G."/>
            <person name="Jordan M."/>
            <person name="Riva A."/>
            <person name="Barbazuk W."/>
            <person name="Harkins T."/>
        </authorList>
    </citation>
    <scope>NUCLEOTIDE SEQUENCE [LARGE SCALE GENOMIC DNA]</scope>
    <source>
        <strain evidence="3">cv. Jamaican Lion 4</strain>
        <tissue evidence="2">Leaf</tissue>
    </source>
</reference>
<gene>
    <name evidence="2" type="ORF">F8388_003061</name>
</gene>
<feature type="transmembrane region" description="Helical" evidence="1">
    <location>
        <begin position="177"/>
        <end position="203"/>
    </location>
</feature>
<dbReference type="EMBL" id="JAATIP010000017">
    <property type="protein sequence ID" value="KAF4392641.1"/>
    <property type="molecule type" value="Genomic_DNA"/>
</dbReference>
<sequence>MAETVKIMRKSVFTFLQNYNHFSSTAALMAMPFSASILLSQAILPSFSSSSSSSLLFTIYNRIQALFAAAGFPASSEFFAILNEKLAQTISSSVITLPFTLTFFLICKSYVIESLRNPKLKSRPSLSAVFDNFSRIFSTYLWNSILILAANATVFALLFLVFNSLESFGLLKSTNSVLFLSASGAVFYSIVLANALIICNLGLVSSGMERSSNGGGYLSTLRACVLIRGRTSTALALTLPLNLAMAAIEALFQYRIVRSLTAVLLSSSSTTSSFWMVMESLLIFYLYSIMVVLDTVVNCLFYKNCKAMEEQGRLFCYGIKDDDHDDDAYGYYVYDSLKTLDLEQLP</sequence>
<accession>A0A7J6HCK6</accession>
<feature type="transmembrane region" description="Helical" evidence="1">
    <location>
        <begin position="94"/>
        <end position="112"/>
    </location>
</feature>
<proteinExistence type="predicted"/>
<dbReference type="AlphaFoldDB" id="A0A7J6HCK6"/>
<dbReference type="PANTHER" id="PTHR33133">
    <property type="entry name" value="OS08G0107100 PROTEIN-RELATED"/>
    <property type="match status" value="1"/>
</dbReference>
<dbReference type="Proteomes" id="UP000525078">
    <property type="component" value="Unassembled WGS sequence"/>
</dbReference>
<keyword evidence="1" id="KW-0812">Transmembrane</keyword>
<name>A0A7J6HCK6_CANSA</name>
<evidence type="ECO:0008006" key="4">
    <source>
        <dbReference type="Google" id="ProtNLM"/>
    </source>
</evidence>
<keyword evidence="1" id="KW-1133">Transmembrane helix</keyword>